<dbReference type="EMBL" id="CP097511">
    <property type="protein sequence ID" value="URE46570.1"/>
    <property type="molecule type" value="Genomic_DNA"/>
</dbReference>
<evidence type="ECO:0000313" key="2">
    <source>
        <dbReference type="Proteomes" id="UP001055439"/>
    </source>
</evidence>
<dbReference type="AlphaFoldDB" id="A0A9E7I5M4"/>
<reference evidence="1" key="1">
    <citation type="submission" date="2022-05" db="EMBL/GenBank/DDBJ databases">
        <title>The Musa troglodytarum L. genome provides insights into the mechanism of non-climacteric behaviour and enrichment of carotenoids.</title>
        <authorList>
            <person name="Wang J."/>
        </authorList>
    </citation>
    <scope>NUCLEOTIDE SEQUENCE</scope>
    <source>
        <tissue evidence="1">Leaf</tissue>
    </source>
</reference>
<evidence type="ECO:0000313" key="1">
    <source>
        <dbReference type="EMBL" id="URE46570.1"/>
    </source>
</evidence>
<accession>A0A9E7I5M4</accession>
<dbReference type="Proteomes" id="UP001055439">
    <property type="component" value="Chromosome 9"/>
</dbReference>
<gene>
    <name evidence="1" type="ORF">MUK42_32965</name>
</gene>
<name>A0A9E7I5M4_9LILI</name>
<protein>
    <submittedName>
        <fullName evidence="1">Uncharacterized protein</fullName>
    </submittedName>
</protein>
<proteinExistence type="predicted"/>
<sequence>MKISRLLSRGVGIGQRKIYCRAKARPTMRTSRTIYVLHSLTRTLSTDTTVPTARAVHDLILI</sequence>
<organism evidence="1 2">
    <name type="scientific">Musa troglodytarum</name>
    <name type="common">fe'i banana</name>
    <dbReference type="NCBI Taxonomy" id="320322"/>
    <lineage>
        <taxon>Eukaryota</taxon>
        <taxon>Viridiplantae</taxon>
        <taxon>Streptophyta</taxon>
        <taxon>Embryophyta</taxon>
        <taxon>Tracheophyta</taxon>
        <taxon>Spermatophyta</taxon>
        <taxon>Magnoliopsida</taxon>
        <taxon>Liliopsida</taxon>
        <taxon>Zingiberales</taxon>
        <taxon>Musaceae</taxon>
        <taxon>Musa</taxon>
    </lineage>
</organism>
<keyword evidence="2" id="KW-1185">Reference proteome</keyword>